<evidence type="ECO:0008006" key="5">
    <source>
        <dbReference type="Google" id="ProtNLM"/>
    </source>
</evidence>
<dbReference type="OrthoDB" id="2058761at2"/>
<dbReference type="EMBL" id="QVLV01000004">
    <property type="protein sequence ID" value="RGE62588.1"/>
    <property type="molecule type" value="Genomic_DNA"/>
</dbReference>
<protein>
    <recommendedName>
        <fullName evidence="5">Glycosyl hydrolase family 32 N-terminal domain-containing protein</fullName>
    </recommendedName>
</protein>
<dbReference type="InterPro" id="IPR023296">
    <property type="entry name" value="Glyco_hydro_beta-prop_sf"/>
</dbReference>
<dbReference type="EMBL" id="QVLU01000001">
    <property type="protein sequence ID" value="RGE74401.1"/>
    <property type="molecule type" value="Genomic_DNA"/>
</dbReference>
<proteinExistence type="predicted"/>
<reference evidence="2 4" key="1">
    <citation type="submission" date="2018-08" db="EMBL/GenBank/DDBJ databases">
        <title>A genome reference for cultivated species of the human gut microbiota.</title>
        <authorList>
            <person name="Zou Y."/>
            <person name="Xue W."/>
            <person name="Luo G."/>
        </authorList>
    </citation>
    <scope>NUCLEOTIDE SEQUENCE [LARGE SCALE GENOMIC DNA]</scope>
    <source>
        <strain evidence="2 4">AF26-4BH</strain>
        <strain evidence="1">TF05-5AC</strain>
    </source>
</reference>
<dbReference type="SUPFAM" id="SSF75005">
    <property type="entry name" value="Arabinanase/levansucrase/invertase"/>
    <property type="match status" value="2"/>
</dbReference>
<dbReference type="RefSeq" id="WP_025489357.1">
    <property type="nucleotide sequence ID" value="NZ_LT969518.1"/>
</dbReference>
<keyword evidence="3" id="KW-1185">Reference proteome</keyword>
<evidence type="ECO:0000313" key="3">
    <source>
        <dbReference type="Proteomes" id="UP000260812"/>
    </source>
</evidence>
<evidence type="ECO:0000313" key="1">
    <source>
        <dbReference type="EMBL" id="RGE62588.1"/>
    </source>
</evidence>
<organism evidence="2 4">
    <name type="scientific">Eisenbergiella massiliensis</name>
    <dbReference type="NCBI Taxonomy" id="1720294"/>
    <lineage>
        <taxon>Bacteria</taxon>
        <taxon>Bacillati</taxon>
        <taxon>Bacillota</taxon>
        <taxon>Clostridia</taxon>
        <taxon>Lachnospirales</taxon>
        <taxon>Lachnospiraceae</taxon>
        <taxon>Eisenbergiella</taxon>
    </lineage>
</organism>
<dbReference type="Proteomes" id="UP000260812">
    <property type="component" value="Unassembled WGS sequence"/>
</dbReference>
<evidence type="ECO:0000313" key="4">
    <source>
        <dbReference type="Proteomes" id="UP000261166"/>
    </source>
</evidence>
<dbReference type="GeneID" id="97986886"/>
<dbReference type="AlphaFoldDB" id="A0A3E3J5V0"/>
<sequence>MDIKQLYNPVWKRSDNLRDPSVFKGSDGYHLFYSRYSNNDWTKPENWSVAHVFTKDFIHFEDDRDISAKGFASPGDVIRWSDKYILPYQSYPDVPTMLCYSISDNLINWSEPVYFLEEAMDLPWNQAKRVIDPTFVADGERLHCFFVGTDRLHYKSPTNLVGHAYTEDPQMKKWIITTVDSPLIGACDEAPDGAENVTVFNNGREWVMIYSEGLKAQHLAYAVSPDLLHWRKQGRIEVPEQDWMTTRYGAPFVWKDSDCWMMILMGEDKEGHTSFGLLASQDGFNWDILREQ</sequence>
<evidence type="ECO:0000313" key="2">
    <source>
        <dbReference type="EMBL" id="RGE74401.1"/>
    </source>
</evidence>
<gene>
    <name evidence="2" type="ORF">DWY69_00010</name>
    <name evidence="1" type="ORF">DXC51_08345</name>
</gene>
<name>A0A3E3J5V0_9FIRM</name>
<dbReference type="Gene3D" id="2.115.10.20">
    <property type="entry name" value="Glycosyl hydrolase domain, family 43"/>
    <property type="match status" value="2"/>
</dbReference>
<accession>A0A3E3J5V0</accession>
<comment type="caution">
    <text evidence="2">The sequence shown here is derived from an EMBL/GenBank/DDBJ whole genome shotgun (WGS) entry which is preliminary data.</text>
</comment>
<dbReference type="Proteomes" id="UP000261166">
    <property type="component" value="Unassembled WGS sequence"/>
</dbReference>